<dbReference type="Gene3D" id="1.10.287.70">
    <property type="match status" value="1"/>
</dbReference>
<evidence type="ECO:0000256" key="1">
    <source>
        <dbReference type="ARBA" id="ARBA00004141"/>
    </source>
</evidence>
<dbReference type="InterPro" id="IPR027359">
    <property type="entry name" value="Volt_channel_dom_sf"/>
</dbReference>
<sequence>MDPAPPPAQADAVRRVSGAPMPAGPASSSATPARTLTFADTPQPRSRAADEKAPAAARGGAAPATSPPPPPSYQRLLSSAPAKVDTPAATTPFRAPLPLLHAATSPATVTPARRSAIGSHTAVDIPLADVPPGTRTRARSRSPLHVGMRAASSSTSSLAGTPPVVVAGEDSQETRVASSGSSDHAAGPGGGAVHATNDEDGGNDDDEDDNDSDDLRDPLEIDLDAPPDPSLMENAIFRHQYRRHQELKMLGGMRKRIFIFLEAPDSILARLYSFFYILMVLVAVILTLIESSTQYYMKHPPWWPLDVFFCFFFTGDVITRICVAPRRFRYLMRTLTILDILSVVPYWIDLLYTTPDVQALVALRTLRILRILQVFKHMQNSTLINITLRSLSRSKEAFLLVLLYSGLSILLTAAAIYYAERGAYDPQQDMWVLNGAPSPFQSIPDGFYWAITTLSTTGYGDVTPKTDFGKFVAGFTMLIGVSILALPVSILGSHFMSEWMEYQRLLLKTKIHHGAAVGLATKRTKAAQIKFLINQNDAILQLVSQAQDLLNDVNPTDSYIRYKKMKRKYQLAQAQVRELQAEVEKWKRLAKRFPTYRTEINRHVDEMVGTGTIDSARSGKGAAAMAAAAAAVASMGGVVATTATTTSGGGAAARWAQVLTMFARSHTLPTPRNEHDPVIAWADNALTSDHDHHHDHDDEDMPCHAGPSTASRFVPKLRLRSRTLSSMSSRSRLAAIFTRRPSTLGTSAHPPPPTAACGGVQDRVD</sequence>
<dbReference type="InterPro" id="IPR028325">
    <property type="entry name" value="VG_K_chnl"/>
</dbReference>
<dbReference type="InterPro" id="IPR005821">
    <property type="entry name" value="Ion_trans_dom"/>
</dbReference>
<dbReference type="PANTHER" id="PTHR11537:SF254">
    <property type="entry name" value="POTASSIUM VOLTAGE-GATED CHANNEL PROTEIN SHAB"/>
    <property type="match status" value="1"/>
</dbReference>
<feature type="transmembrane region" description="Helical" evidence="14">
    <location>
        <begin position="271"/>
        <end position="289"/>
    </location>
</feature>
<evidence type="ECO:0000313" key="17">
    <source>
        <dbReference type="Proteomes" id="UP000054350"/>
    </source>
</evidence>
<keyword evidence="3" id="KW-0633">Potassium transport</keyword>
<dbReference type="Proteomes" id="UP000054350">
    <property type="component" value="Unassembled WGS sequence"/>
</dbReference>
<comment type="subcellular location">
    <subcellularLocation>
        <location evidence="1">Membrane</location>
        <topology evidence="1">Multi-pass membrane protein</topology>
    </subcellularLocation>
</comment>
<evidence type="ECO:0000259" key="15">
    <source>
        <dbReference type="Pfam" id="PF00520"/>
    </source>
</evidence>
<dbReference type="GO" id="GO:0008076">
    <property type="term" value="C:voltage-gated potassium channel complex"/>
    <property type="evidence" value="ECO:0007669"/>
    <property type="project" value="InterPro"/>
</dbReference>
<evidence type="ECO:0000256" key="13">
    <source>
        <dbReference type="SAM" id="MobiDB-lite"/>
    </source>
</evidence>
<feature type="region of interest" description="Disordered" evidence="13">
    <location>
        <begin position="1"/>
        <end position="225"/>
    </location>
</feature>
<dbReference type="Gene3D" id="1.20.120.350">
    <property type="entry name" value="Voltage-gated potassium channels. Chain C"/>
    <property type="match status" value="1"/>
</dbReference>
<dbReference type="VEuPathDB" id="FungiDB:AMAG_16515"/>
<feature type="transmembrane region" description="Helical" evidence="14">
    <location>
        <begin position="471"/>
        <end position="495"/>
    </location>
</feature>
<evidence type="ECO:0000256" key="4">
    <source>
        <dbReference type="ARBA" id="ARBA00022692"/>
    </source>
</evidence>
<dbReference type="eggNOG" id="KOG4390">
    <property type="taxonomic scope" value="Eukaryota"/>
</dbReference>
<feature type="region of interest" description="Disordered" evidence="13">
    <location>
        <begin position="740"/>
        <end position="765"/>
    </location>
</feature>
<protein>
    <recommendedName>
        <fullName evidence="15">Ion transport domain-containing protein</fullName>
    </recommendedName>
</protein>
<feature type="region of interest" description="Disordered" evidence="13">
    <location>
        <begin position="690"/>
        <end position="709"/>
    </location>
</feature>
<keyword evidence="6" id="KW-0851">Voltage-gated channel</keyword>
<evidence type="ECO:0000256" key="5">
    <source>
        <dbReference type="ARBA" id="ARBA00022826"/>
    </source>
</evidence>
<evidence type="ECO:0000256" key="7">
    <source>
        <dbReference type="ARBA" id="ARBA00022958"/>
    </source>
</evidence>
<dbReference type="OrthoDB" id="415460at2759"/>
<keyword evidence="11" id="KW-0407">Ion channel</keyword>
<proteinExistence type="predicted"/>
<dbReference type="EMBL" id="GG745380">
    <property type="protein sequence ID" value="KNE72472.1"/>
    <property type="molecule type" value="Genomic_DNA"/>
</dbReference>
<dbReference type="Pfam" id="PF00520">
    <property type="entry name" value="Ion_trans"/>
    <property type="match status" value="1"/>
</dbReference>
<evidence type="ECO:0000256" key="11">
    <source>
        <dbReference type="ARBA" id="ARBA00023303"/>
    </source>
</evidence>
<keyword evidence="17" id="KW-1185">Reference proteome</keyword>
<evidence type="ECO:0000256" key="8">
    <source>
        <dbReference type="ARBA" id="ARBA00022989"/>
    </source>
</evidence>
<dbReference type="STRING" id="578462.A0A0L0TCL9"/>
<feature type="compositionally biased region" description="Low complexity" evidence="13">
    <location>
        <begin position="17"/>
        <end position="33"/>
    </location>
</feature>
<accession>A0A0L0TCL9</accession>
<evidence type="ECO:0000256" key="6">
    <source>
        <dbReference type="ARBA" id="ARBA00022882"/>
    </source>
</evidence>
<evidence type="ECO:0000256" key="2">
    <source>
        <dbReference type="ARBA" id="ARBA00022448"/>
    </source>
</evidence>
<reference evidence="16 17" key="1">
    <citation type="submission" date="2009-11" db="EMBL/GenBank/DDBJ databases">
        <title>Annotation of Allomyces macrogynus ATCC 38327.</title>
        <authorList>
            <consortium name="The Broad Institute Genome Sequencing Platform"/>
            <person name="Russ C."/>
            <person name="Cuomo C."/>
            <person name="Burger G."/>
            <person name="Gray M.W."/>
            <person name="Holland P.W.H."/>
            <person name="King N."/>
            <person name="Lang F.B.F."/>
            <person name="Roger A.J."/>
            <person name="Ruiz-Trillo I."/>
            <person name="Young S.K."/>
            <person name="Zeng Q."/>
            <person name="Gargeya S."/>
            <person name="Fitzgerald M."/>
            <person name="Haas B."/>
            <person name="Abouelleil A."/>
            <person name="Alvarado L."/>
            <person name="Arachchi H.M."/>
            <person name="Berlin A."/>
            <person name="Chapman S.B."/>
            <person name="Gearin G."/>
            <person name="Goldberg J."/>
            <person name="Griggs A."/>
            <person name="Gujja S."/>
            <person name="Hansen M."/>
            <person name="Heiman D."/>
            <person name="Howarth C."/>
            <person name="Larimer J."/>
            <person name="Lui A."/>
            <person name="MacDonald P.J.P."/>
            <person name="McCowen C."/>
            <person name="Montmayeur A."/>
            <person name="Murphy C."/>
            <person name="Neiman D."/>
            <person name="Pearson M."/>
            <person name="Priest M."/>
            <person name="Roberts A."/>
            <person name="Saif S."/>
            <person name="Shea T."/>
            <person name="Sisk P."/>
            <person name="Stolte C."/>
            <person name="Sykes S."/>
            <person name="Wortman J."/>
            <person name="Nusbaum C."/>
            <person name="Birren B."/>
        </authorList>
    </citation>
    <scope>NUCLEOTIDE SEQUENCE [LARGE SCALE GENOMIC DNA]</scope>
    <source>
        <strain evidence="16 17">ATCC 38327</strain>
    </source>
</reference>
<keyword evidence="12" id="KW-0175">Coiled coil</keyword>
<evidence type="ECO:0000256" key="10">
    <source>
        <dbReference type="ARBA" id="ARBA00023136"/>
    </source>
</evidence>
<feature type="coiled-coil region" evidence="12">
    <location>
        <begin position="562"/>
        <end position="589"/>
    </location>
</feature>
<feature type="compositionally biased region" description="Acidic residues" evidence="13">
    <location>
        <begin position="198"/>
        <end position="212"/>
    </location>
</feature>
<dbReference type="PRINTS" id="PR00169">
    <property type="entry name" value="KCHANNEL"/>
</dbReference>
<gene>
    <name evidence="16" type="ORF">AMAG_16515</name>
</gene>
<feature type="compositionally biased region" description="Low complexity" evidence="13">
    <location>
        <begin position="150"/>
        <end position="159"/>
    </location>
</feature>
<keyword evidence="5" id="KW-0631">Potassium channel</keyword>
<dbReference type="GO" id="GO:0001508">
    <property type="term" value="P:action potential"/>
    <property type="evidence" value="ECO:0007669"/>
    <property type="project" value="TreeGrafter"/>
</dbReference>
<feature type="compositionally biased region" description="Low complexity" evidence="13">
    <location>
        <begin position="54"/>
        <end position="64"/>
    </location>
</feature>
<dbReference type="AlphaFoldDB" id="A0A0L0TCL9"/>
<keyword evidence="10 14" id="KW-0472">Membrane</keyword>
<keyword evidence="9" id="KW-0406">Ion transport</keyword>
<keyword evidence="7" id="KW-0630">Potassium</keyword>
<keyword evidence="8 14" id="KW-1133">Transmembrane helix</keyword>
<evidence type="ECO:0000256" key="3">
    <source>
        <dbReference type="ARBA" id="ARBA00022538"/>
    </source>
</evidence>
<organism evidence="16 17">
    <name type="scientific">Allomyces macrogynus (strain ATCC 38327)</name>
    <name type="common">Allomyces javanicus var. macrogynus</name>
    <dbReference type="NCBI Taxonomy" id="578462"/>
    <lineage>
        <taxon>Eukaryota</taxon>
        <taxon>Fungi</taxon>
        <taxon>Fungi incertae sedis</taxon>
        <taxon>Blastocladiomycota</taxon>
        <taxon>Blastocladiomycetes</taxon>
        <taxon>Blastocladiales</taxon>
        <taxon>Blastocladiaceae</taxon>
        <taxon>Allomyces</taxon>
    </lineage>
</organism>
<evidence type="ECO:0000313" key="16">
    <source>
        <dbReference type="EMBL" id="KNE72472.1"/>
    </source>
</evidence>
<reference evidence="17" key="2">
    <citation type="submission" date="2009-11" db="EMBL/GenBank/DDBJ databases">
        <title>The Genome Sequence of Allomyces macrogynus strain ATCC 38327.</title>
        <authorList>
            <consortium name="The Broad Institute Genome Sequencing Platform"/>
            <person name="Russ C."/>
            <person name="Cuomo C."/>
            <person name="Shea T."/>
            <person name="Young S.K."/>
            <person name="Zeng Q."/>
            <person name="Koehrsen M."/>
            <person name="Haas B."/>
            <person name="Borodovsky M."/>
            <person name="Guigo R."/>
            <person name="Alvarado L."/>
            <person name="Berlin A."/>
            <person name="Borenstein D."/>
            <person name="Chen Z."/>
            <person name="Engels R."/>
            <person name="Freedman E."/>
            <person name="Gellesch M."/>
            <person name="Goldberg J."/>
            <person name="Griggs A."/>
            <person name="Gujja S."/>
            <person name="Heiman D."/>
            <person name="Hepburn T."/>
            <person name="Howarth C."/>
            <person name="Jen D."/>
            <person name="Larson L."/>
            <person name="Lewis B."/>
            <person name="Mehta T."/>
            <person name="Park D."/>
            <person name="Pearson M."/>
            <person name="Roberts A."/>
            <person name="Saif S."/>
            <person name="Shenoy N."/>
            <person name="Sisk P."/>
            <person name="Stolte C."/>
            <person name="Sykes S."/>
            <person name="Walk T."/>
            <person name="White J."/>
            <person name="Yandava C."/>
            <person name="Burger G."/>
            <person name="Gray M.W."/>
            <person name="Holland P.W.H."/>
            <person name="King N."/>
            <person name="Lang F.B.F."/>
            <person name="Roger A.J."/>
            <person name="Ruiz-Trillo I."/>
            <person name="Lander E."/>
            <person name="Nusbaum C."/>
        </authorList>
    </citation>
    <scope>NUCLEOTIDE SEQUENCE [LARGE SCALE GENOMIC DNA]</scope>
    <source>
        <strain evidence="17">ATCC 38327</strain>
    </source>
</reference>
<feature type="domain" description="Ion transport" evidence="15">
    <location>
        <begin position="270"/>
        <end position="496"/>
    </location>
</feature>
<dbReference type="PANTHER" id="PTHR11537">
    <property type="entry name" value="VOLTAGE-GATED POTASSIUM CHANNEL"/>
    <property type="match status" value="1"/>
</dbReference>
<evidence type="ECO:0000256" key="12">
    <source>
        <dbReference type="SAM" id="Coils"/>
    </source>
</evidence>
<feature type="transmembrane region" description="Helical" evidence="14">
    <location>
        <begin position="397"/>
        <end position="419"/>
    </location>
</feature>
<dbReference type="SUPFAM" id="SSF81324">
    <property type="entry name" value="Voltage-gated potassium channels"/>
    <property type="match status" value="1"/>
</dbReference>
<keyword evidence="2" id="KW-0813">Transport</keyword>
<feature type="transmembrane region" description="Helical" evidence="14">
    <location>
        <begin position="301"/>
        <end position="323"/>
    </location>
</feature>
<dbReference type="GO" id="GO:0005249">
    <property type="term" value="F:voltage-gated potassium channel activity"/>
    <property type="evidence" value="ECO:0007669"/>
    <property type="project" value="InterPro"/>
</dbReference>
<name>A0A0L0TCL9_ALLM3</name>
<keyword evidence="4 14" id="KW-0812">Transmembrane</keyword>
<evidence type="ECO:0000256" key="14">
    <source>
        <dbReference type="SAM" id="Phobius"/>
    </source>
</evidence>
<evidence type="ECO:0000256" key="9">
    <source>
        <dbReference type="ARBA" id="ARBA00023065"/>
    </source>
</evidence>